<reference evidence="2 3" key="1">
    <citation type="journal article" date="2018" name="Sci. Rep.">
        <title>Comparative analysis of the Pocillopora damicornis genome highlights role of immune system in coral evolution.</title>
        <authorList>
            <person name="Cunning R."/>
            <person name="Bay R.A."/>
            <person name="Gillette P."/>
            <person name="Baker A.C."/>
            <person name="Traylor-Knowles N."/>
        </authorList>
    </citation>
    <scope>NUCLEOTIDE SEQUENCE [LARGE SCALE GENOMIC DNA]</scope>
    <source>
        <strain evidence="2">RSMAS</strain>
        <tissue evidence="2">Whole animal</tissue>
    </source>
</reference>
<evidence type="ECO:0000256" key="1">
    <source>
        <dbReference type="SAM" id="Phobius"/>
    </source>
</evidence>
<comment type="caution">
    <text evidence="2">The sequence shown here is derived from an EMBL/GenBank/DDBJ whole genome shotgun (WGS) entry which is preliminary data.</text>
</comment>
<sequence>MYSIPRGILNSFRQHGVAYTLMVVRNYKVRTALKLMCSGCSDGTVIFSFAVIVIAMLFGKYAASFIKTGHTTSSPVKGMVSPENDRKSGSPGFSGFQSLLSTFADTMAESSPSASVGKWMLPSDLNTSISFSSNSRPLLNFSTRSSTPVTIFFAKL</sequence>
<organism evidence="2 3">
    <name type="scientific">Pocillopora damicornis</name>
    <name type="common">Cauliflower coral</name>
    <name type="synonym">Millepora damicornis</name>
    <dbReference type="NCBI Taxonomy" id="46731"/>
    <lineage>
        <taxon>Eukaryota</taxon>
        <taxon>Metazoa</taxon>
        <taxon>Cnidaria</taxon>
        <taxon>Anthozoa</taxon>
        <taxon>Hexacorallia</taxon>
        <taxon>Scleractinia</taxon>
        <taxon>Astrocoeniina</taxon>
        <taxon>Pocilloporidae</taxon>
        <taxon>Pocillopora</taxon>
    </lineage>
</organism>
<name>A0A3M6TPS4_POCDA</name>
<dbReference type="AlphaFoldDB" id="A0A3M6TPS4"/>
<keyword evidence="1" id="KW-0812">Transmembrane</keyword>
<evidence type="ECO:0000313" key="3">
    <source>
        <dbReference type="Proteomes" id="UP000275408"/>
    </source>
</evidence>
<keyword evidence="3" id="KW-1185">Reference proteome</keyword>
<accession>A0A3M6TPS4</accession>
<dbReference type="Proteomes" id="UP000275408">
    <property type="component" value="Unassembled WGS sequence"/>
</dbReference>
<protein>
    <submittedName>
        <fullName evidence="2">Uncharacterized protein</fullName>
    </submittedName>
</protein>
<gene>
    <name evidence="2" type="ORF">pdam_00021197</name>
</gene>
<keyword evidence="1" id="KW-0472">Membrane</keyword>
<evidence type="ECO:0000313" key="2">
    <source>
        <dbReference type="EMBL" id="RMX43425.1"/>
    </source>
</evidence>
<proteinExistence type="predicted"/>
<keyword evidence="1" id="KW-1133">Transmembrane helix</keyword>
<feature type="transmembrane region" description="Helical" evidence="1">
    <location>
        <begin position="45"/>
        <end position="63"/>
    </location>
</feature>
<dbReference type="EMBL" id="RCHS01003198">
    <property type="protein sequence ID" value="RMX43425.1"/>
    <property type="molecule type" value="Genomic_DNA"/>
</dbReference>